<evidence type="ECO:0000313" key="3">
    <source>
        <dbReference type="Proteomes" id="UP000789901"/>
    </source>
</evidence>
<feature type="region of interest" description="Disordered" evidence="1">
    <location>
        <begin position="295"/>
        <end position="349"/>
    </location>
</feature>
<feature type="compositionally biased region" description="Polar residues" evidence="1">
    <location>
        <begin position="339"/>
        <end position="349"/>
    </location>
</feature>
<organism evidence="2 3">
    <name type="scientific">Gigaspora margarita</name>
    <dbReference type="NCBI Taxonomy" id="4874"/>
    <lineage>
        <taxon>Eukaryota</taxon>
        <taxon>Fungi</taxon>
        <taxon>Fungi incertae sedis</taxon>
        <taxon>Mucoromycota</taxon>
        <taxon>Glomeromycotina</taxon>
        <taxon>Glomeromycetes</taxon>
        <taxon>Diversisporales</taxon>
        <taxon>Gigasporaceae</taxon>
        <taxon>Gigaspora</taxon>
    </lineage>
</organism>
<sequence length="372" mass="43627">PIELLFSTSQYSYSGHLTEEPVQLFQKEQHEDQEFMQLSNKQQKSNCINEDIEYKTEDSAEFPNWNTLERTLKKYKLEVGFKKNIGAIFINKLIDEYNHSLALYQKEFALNLYSLLQEVLDEIKFLTQECGLEMSSNQRENDAMDIIKWLMQQKEQEPEWAVFIDIFKISHNAKFDIKLISKHWYTDPIQAFDYSVILDTSTIEFNTNEERNQVISIREPDTYRASIHNNITQKQEYVHGFGIAKNGLKFALESGLVNKFVELITGFIKNHTGIDTNKRITVKVTQIENPKKLKNKEHLKLPKPAQQSDQDLNTKCKQITETDTKDEYAESSLRKRANNETNNGNSTQRHCGNCYRTRHYASTCQFFKNNFR</sequence>
<gene>
    <name evidence="2" type="ORF">GMARGA_LOCUS21498</name>
</gene>
<evidence type="ECO:0000256" key="1">
    <source>
        <dbReference type="SAM" id="MobiDB-lite"/>
    </source>
</evidence>
<name>A0ABN7VQ98_GIGMA</name>
<feature type="non-terminal residue" evidence="2">
    <location>
        <position position="1"/>
    </location>
</feature>
<feature type="compositionally biased region" description="Basic and acidic residues" evidence="1">
    <location>
        <begin position="312"/>
        <end position="328"/>
    </location>
</feature>
<protein>
    <submittedName>
        <fullName evidence="2">18267_t:CDS:1</fullName>
    </submittedName>
</protein>
<accession>A0ABN7VQ98</accession>
<evidence type="ECO:0000313" key="2">
    <source>
        <dbReference type="EMBL" id="CAG8792699.1"/>
    </source>
</evidence>
<dbReference type="Proteomes" id="UP000789901">
    <property type="component" value="Unassembled WGS sequence"/>
</dbReference>
<proteinExistence type="predicted"/>
<reference evidence="2 3" key="1">
    <citation type="submission" date="2021-06" db="EMBL/GenBank/DDBJ databases">
        <authorList>
            <person name="Kallberg Y."/>
            <person name="Tangrot J."/>
            <person name="Rosling A."/>
        </authorList>
    </citation>
    <scope>NUCLEOTIDE SEQUENCE [LARGE SCALE GENOMIC DNA]</scope>
    <source>
        <strain evidence="2 3">120-4 pot B 10/14</strain>
    </source>
</reference>
<dbReference type="EMBL" id="CAJVQB010019901">
    <property type="protein sequence ID" value="CAG8792699.1"/>
    <property type="molecule type" value="Genomic_DNA"/>
</dbReference>
<comment type="caution">
    <text evidence="2">The sequence shown here is derived from an EMBL/GenBank/DDBJ whole genome shotgun (WGS) entry which is preliminary data.</text>
</comment>
<keyword evidence="3" id="KW-1185">Reference proteome</keyword>